<evidence type="ECO:0000313" key="2">
    <source>
        <dbReference type="Proteomes" id="UP000179797"/>
    </source>
</evidence>
<protein>
    <recommendedName>
        <fullName evidence="3">DUF4292 domain-containing protein</fullName>
    </recommendedName>
</protein>
<dbReference type="Pfam" id="PF14125">
    <property type="entry name" value="DUF4292"/>
    <property type="match status" value="1"/>
</dbReference>
<dbReference type="OrthoDB" id="849114at2"/>
<evidence type="ECO:0008006" key="3">
    <source>
        <dbReference type="Google" id="ProtNLM"/>
    </source>
</evidence>
<sequence>MILAKVKITNIFMASVLLLVVGVSCAKKSTGITVNGKSSELNVKNLDYEYLSTKGKLVFKSTTKEQKLAIDTRIQKGKQMWMSMRVAKIEGLRVLATTDSVFALDKMGKEAYKLSYYDVELLLGAKIDYDLLQSIFTGDLPQTFIDNSKVKVEEEMFSLTQKNKIYESSAFINRSTQMLEEIVVKLKKDEKIAVVDYKNFQKLKEESTQIAPFQTEVYIGQGTQKSDITTQVSVNINLSKIEVEEEAIKMPFKIPSKYTIVDRTELEKRNLK</sequence>
<name>A0A1S1YY90_FLAPC</name>
<organism evidence="1 2">
    <name type="scientific">Flammeovirga pacifica</name>
    <dbReference type="NCBI Taxonomy" id="915059"/>
    <lineage>
        <taxon>Bacteria</taxon>
        <taxon>Pseudomonadati</taxon>
        <taxon>Bacteroidota</taxon>
        <taxon>Cytophagia</taxon>
        <taxon>Cytophagales</taxon>
        <taxon>Flammeovirgaceae</taxon>
        <taxon>Flammeovirga</taxon>
    </lineage>
</organism>
<dbReference type="InterPro" id="IPR025634">
    <property type="entry name" value="DUF4292"/>
</dbReference>
<dbReference type="STRING" id="915059.NH26_06215"/>
<dbReference type="Proteomes" id="UP000179797">
    <property type="component" value="Unassembled WGS sequence"/>
</dbReference>
<accession>A0A1S1YY90</accession>
<dbReference type="EMBL" id="JRYR02000001">
    <property type="protein sequence ID" value="OHX65972.1"/>
    <property type="molecule type" value="Genomic_DNA"/>
</dbReference>
<proteinExistence type="predicted"/>
<gene>
    <name evidence="1" type="ORF">NH26_06215</name>
</gene>
<evidence type="ECO:0000313" key="1">
    <source>
        <dbReference type="EMBL" id="OHX65972.1"/>
    </source>
</evidence>
<keyword evidence="2" id="KW-1185">Reference proteome</keyword>
<dbReference type="PROSITE" id="PS51257">
    <property type="entry name" value="PROKAR_LIPOPROTEIN"/>
    <property type="match status" value="1"/>
</dbReference>
<comment type="caution">
    <text evidence="1">The sequence shown here is derived from an EMBL/GenBank/DDBJ whole genome shotgun (WGS) entry which is preliminary data.</text>
</comment>
<dbReference type="RefSeq" id="WP_044218926.1">
    <property type="nucleotide sequence ID" value="NZ_JRYR02000001.1"/>
</dbReference>
<reference evidence="1 2" key="1">
    <citation type="journal article" date="2012" name="Int. J. Syst. Evol. Microbiol.">
        <title>Flammeovirga pacifica sp. nov., isolated from deep-sea sediment.</title>
        <authorList>
            <person name="Xu H."/>
            <person name="Fu Y."/>
            <person name="Yang N."/>
            <person name="Ding Z."/>
            <person name="Lai Q."/>
            <person name="Zeng R."/>
        </authorList>
    </citation>
    <scope>NUCLEOTIDE SEQUENCE [LARGE SCALE GENOMIC DNA]</scope>
    <source>
        <strain evidence="2">DSM 24597 / LMG 26175 / WPAGA1</strain>
    </source>
</reference>
<dbReference type="AlphaFoldDB" id="A0A1S1YY90"/>